<sequence length="55" mass="6600">MNTKRLKIRDAYKEDAGRGRIRIDSIIIKELNLKSGDTIEIFKHHYKYEDFDKCL</sequence>
<dbReference type="EMBL" id="LAZR01001840">
    <property type="protein sequence ID" value="KKN38287.1"/>
    <property type="molecule type" value="Genomic_DNA"/>
</dbReference>
<name>A0A0F9QMS5_9ZZZZ</name>
<dbReference type="SUPFAM" id="SSF50692">
    <property type="entry name" value="ADC-like"/>
    <property type="match status" value="1"/>
</dbReference>
<evidence type="ECO:0000313" key="1">
    <source>
        <dbReference type="EMBL" id="KKN38287.1"/>
    </source>
</evidence>
<dbReference type="AlphaFoldDB" id="A0A0F9QMS5"/>
<reference evidence="1" key="1">
    <citation type="journal article" date="2015" name="Nature">
        <title>Complex archaea that bridge the gap between prokaryotes and eukaryotes.</title>
        <authorList>
            <person name="Spang A."/>
            <person name="Saw J.H."/>
            <person name="Jorgensen S.L."/>
            <person name="Zaremba-Niedzwiedzka K."/>
            <person name="Martijn J."/>
            <person name="Lind A.E."/>
            <person name="van Eijk R."/>
            <person name="Schleper C."/>
            <person name="Guy L."/>
            <person name="Ettema T.J."/>
        </authorList>
    </citation>
    <scope>NUCLEOTIDE SEQUENCE</scope>
</reference>
<evidence type="ECO:0008006" key="2">
    <source>
        <dbReference type="Google" id="ProtNLM"/>
    </source>
</evidence>
<comment type="caution">
    <text evidence="1">The sequence shown here is derived from an EMBL/GenBank/DDBJ whole genome shotgun (WGS) entry which is preliminary data.</text>
</comment>
<proteinExistence type="predicted"/>
<dbReference type="InterPro" id="IPR009010">
    <property type="entry name" value="Asp_de-COase-like_dom_sf"/>
</dbReference>
<gene>
    <name evidence="1" type="ORF">LCGC14_0754940</name>
</gene>
<dbReference type="Gene3D" id="2.40.40.20">
    <property type="match status" value="1"/>
</dbReference>
<accession>A0A0F9QMS5</accession>
<protein>
    <recommendedName>
        <fullName evidence="2">CDC48 N-terminal subdomain domain-containing protein</fullName>
    </recommendedName>
</protein>
<organism evidence="1">
    <name type="scientific">marine sediment metagenome</name>
    <dbReference type="NCBI Taxonomy" id="412755"/>
    <lineage>
        <taxon>unclassified sequences</taxon>
        <taxon>metagenomes</taxon>
        <taxon>ecological metagenomes</taxon>
    </lineage>
</organism>